<dbReference type="eggNOG" id="COG1136">
    <property type="taxonomic scope" value="Bacteria"/>
</dbReference>
<dbReference type="InParanoid" id="U5DR49"/>
<dbReference type="InterPro" id="IPR015854">
    <property type="entry name" value="ABC_transpr_LolD-like"/>
</dbReference>
<dbReference type="OrthoDB" id="508204at2"/>
<dbReference type="GO" id="GO:0098796">
    <property type="term" value="C:membrane protein complex"/>
    <property type="evidence" value="ECO:0007669"/>
    <property type="project" value="UniProtKB-ARBA"/>
</dbReference>
<dbReference type="EMBL" id="ASSJ01000030">
    <property type="protein sequence ID" value="ERN42160.1"/>
    <property type="molecule type" value="Genomic_DNA"/>
</dbReference>
<feature type="domain" description="ABC transporter" evidence="4">
    <location>
        <begin position="22"/>
        <end position="248"/>
    </location>
</feature>
<dbReference type="PROSITE" id="PS50893">
    <property type="entry name" value="ABC_TRANSPORTER_2"/>
    <property type="match status" value="1"/>
</dbReference>
<dbReference type="STRING" id="582515.KR51_00010890"/>
<dbReference type="GO" id="GO:0005524">
    <property type="term" value="F:ATP binding"/>
    <property type="evidence" value="ECO:0007669"/>
    <property type="project" value="UniProtKB-KW"/>
</dbReference>
<dbReference type="AlphaFoldDB" id="U5DR49"/>
<name>U5DR49_9CHRO</name>
<evidence type="ECO:0000256" key="1">
    <source>
        <dbReference type="ARBA" id="ARBA00022448"/>
    </source>
</evidence>
<dbReference type="CDD" id="cd03255">
    <property type="entry name" value="ABC_MJ0796_LolCDE_FtsE"/>
    <property type="match status" value="1"/>
</dbReference>
<dbReference type="InterPro" id="IPR017911">
    <property type="entry name" value="MacB-like_ATP-bd"/>
</dbReference>
<accession>U5DR49</accession>
<gene>
    <name evidence="5" type="ORF">KR51_00010890</name>
</gene>
<dbReference type="Proteomes" id="UP000016960">
    <property type="component" value="Unassembled WGS sequence"/>
</dbReference>
<dbReference type="PANTHER" id="PTHR24220:SF659">
    <property type="entry name" value="TRANSPORTER, PUTATIVE-RELATED"/>
    <property type="match status" value="1"/>
</dbReference>
<evidence type="ECO:0000259" key="4">
    <source>
        <dbReference type="PROSITE" id="PS50893"/>
    </source>
</evidence>
<organism evidence="5 6">
    <name type="scientific">Rubidibacter lacunae KORDI 51-2</name>
    <dbReference type="NCBI Taxonomy" id="582515"/>
    <lineage>
        <taxon>Bacteria</taxon>
        <taxon>Bacillati</taxon>
        <taxon>Cyanobacteriota</taxon>
        <taxon>Cyanophyceae</taxon>
        <taxon>Oscillatoriophycideae</taxon>
        <taxon>Chroococcales</taxon>
        <taxon>Aphanothecaceae</taxon>
        <taxon>Rubidibacter</taxon>
    </lineage>
</organism>
<evidence type="ECO:0000313" key="6">
    <source>
        <dbReference type="Proteomes" id="UP000016960"/>
    </source>
</evidence>
<keyword evidence="3" id="KW-0067">ATP-binding</keyword>
<dbReference type="SUPFAM" id="SSF52540">
    <property type="entry name" value="P-loop containing nucleoside triphosphate hydrolases"/>
    <property type="match status" value="1"/>
</dbReference>
<evidence type="ECO:0000256" key="3">
    <source>
        <dbReference type="ARBA" id="ARBA00022840"/>
    </source>
</evidence>
<dbReference type="InterPro" id="IPR003593">
    <property type="entry name" value="AAA+_ATPase"/>
</dbReference>
<dbReference type="GO" id="GO:0022857">
    <property type="term" value="F:transmembrane transporter activity"/>
    <property type="evidence" value="ECO:0007669"/>
    <property type="project" value="UniProtKB-ARBA"/>
</dbReference>
<comment type="caution">
    <text evidence="5">The sequence shown here is derived from an EMBL/GenBank/DDBJ whole genome shotgun (WGS) entry which is preliminary data.</text>
</comment>
<dbReference type="FunCoup" id="U5DR49">
    <property type="interactions" value="78"/>
</dbReference>
<proteinExistence type="predicted"/>
<dbReference type="InterPro" id="IPR003439">
    <property type="entry name" value="ABC_transporter-like_ATP-bd"/>
</dbReference>
<keyword evidence="6" id="KW-1185">Reference proteome</keyword>
<dbReference type="InterPro" id="IPR027417">
    <property type="entry name" value="P-loop_NTPase"/>
</dbReference>
<sequence>MTIDTQTSMSLPVASARAELAIRAEGIYKSYKSGRQRVPVLKGIDWNIPRGDVQLLMGPSGSGKTTLISILAGLLVPDDGRVWLLDQDITRMSRAQRTRFRRRHIGFVFQHFNLFPALTAAENIEVVLEIKGIARRRARSEAYELLDRVGLAAQAHQRPRDLSGGQKQRVAIARALAGNPQIAIADEPTAALDAQSGQRIIHLLRQLAKEQGCTVAIVTHDPRITDIADNIFYIEDGSFCAQESSYSMD</sequence>
<dbReference type="InterPro" id="IPR017871">
    <property type="entry name" value="ABC_transporter-like_CS"/>
</dbReference>
<dbReference type="Pfam" id="PF00005">
    <property type="entry name" value="ABC_tran"/>
    <property type="match status" value="1"/>
</dbReference>
<keyword evidence="2" id="KW-0547">Nucleotide-binding</keyword>
<dbReference type="FunFam" id="3.40.50.300:FF:000032">
    <property type="entry name" value="Export ABC transporter ATP-binding protein"/>
    <property type="match status" value="1"/>
</dbReference>
<reference evidence="5 6" key="1">
    <citation type="submission" date="2013-05" db="EMBL/GenBank/DDBJ databases">
        <title>Draft genome sequence of Rubidibacter lacunae KORDI 51-2.</title>
        <authorList>
            <person name="Choi D.H."/>
            <person name="Noh J.H."/>
            <person name="Kwon K.-K."/>
            <person name="Lee J.-H."/>
            <person name="Ryu J.-Y."/>
        </authorList>
    </citation>
    <scope>NUCLEOTIDE SEQUENCE [LARGE SCALE GENOMIC DNA]</scope>
    <source>
        <strain evidence="5 6">KORDI 51-2</strain>
    </source>
</reference>
<dbReference type="RefSeq" id="WP_022605445.1">
    <property type="nucleotide sequence ID" value="NZ_ASSJ01000030.1"/>
</dbReference>
<dbReference type="Gene3D" id="3.40.50.300">
    <property type="entry name" value="P-loop containing nucleotide triphosphate hydrolases"/>
    <property type="match status" value="1"/>
</dbReference>
<dbReference type="PROSITE" id="PS00211">
    <property type="entry name" value="ABC_TRANSPORTER_1"/>
    <property type="match status" value="1"/>
</dbReference>
<evidence type="ECO:0000313" key="5">
    <source>
        <dbReference type="EMBL" id="ERN42160.1"/>
    </source>
</evidence>
<evidence type="ECO:0000256" key="2">
    <source>
        <dbReference type="ARBA" id="ARBA00022741"/>
    </source>
</evidence>
<dbReference type="GO" id="GO:0005886">
    <property type="term" value="C:plasma membrane"/>
    <property type="evidence" value="ECO:0007669"/>
    <property type="project" value="TreeGrafter"/>
</dbReference>
<keyword evidence="1" id="KW-0813">Transport</keyword>
<dbReference type="GO" id="GO:0016887">
    <property type="term" value="F:ATP hydrolysis activity"/>
    <property type="evidence" value="ECO:0007669"/>
    <property type="project" value="InterPro"/>
</dbReference>
<dbReference type="SMART" id="SM00382">
    <property type="entry name" value="AAA"/>
    <property type="match status" value="1"/>
</dbReference>
<dbReference type="PANTHER" id="PTHR24220">
    <property type="entry name" value="IMPORT ATP-BINDING PROTEIN"/>
    <property type="match status" value="1"/>
</dbReference>
<protein>
    <submittedName>
        <fullName evidence="5">ABC-type antimicrobial peptide transport system, ATPase component</fullName>
    </submittedName>
</protein>